<reference evidence="3 4" key="1">
    <citation type="submission" date="2016-10" db="EMBL/GenBank/DDBJ databases">
        <title>Genome sequence of Rothia aeria strain JCM11412.</title>
        <authorList>
            <person name="Nambu T."/>
        </authorList>
    </citation>
    <scope>NUCLEOTIDE SEQUENCE [LARGE SCALE GENOMIC DNA]</scope>
    <source>
        <strain evidence="3 4">JCM 11412</strain>
    </source>
</reference>
<protein>
    <submittedName>
        <fullName evidence="3">Possible conserved membrane proitein</fullName>
    </submittedName>
</protein>
<dbReference type="PROSITE" id="PS51782">
    <property type="entry name" value="LYSM"/>
    <property type="match status" value="1"/>
</dbReference>
<sequence>MDTQASPAIPSGLTVIHPARRKSSAAVRRLARERQQAERARSTHRGGSAENPAQQISVTQSPRDTRVPQQQSGGRIFSPIKYIHSRLGRRGMLLLGLPLLTLAALIVLGAITLLAPQGAQAGTSQQTTAVTKVVTVKAEQTLWDIAHEADPETDPRDTIVRIIKLNDLQNTKLQAGQRLEVPAR</sequence>
<proteinExistence type="predicted"/>
<dbReference type="KEGG" id="raj:RA11412_1289"/>
<evidence type="ECO:0000313" key="4">
    <source>
        <dbReference type="Proteomes" id="UP000250241"/>
    </source>
</evidence>
<gene>
    <name evidence="3" type="ORF">RA11412_1289</name>
</gene>
<evidence type="ECO:0000256" key="2">
    <source>
        <dbReference type="SAM" id="Phobius"/>
    </source>
</evidence>
<keyword evidence="2" id="KW-1133">Transmembrane helix</keyword>
<keyword evidence="2" id="KW-0812">Transmembrane</keyword>
<dbReference type="EMBL" id="AP017895">
    <property type="protein sequence ID" value="BAV87588.1"/>
    <property type="molecule type" value="Genomic_DNA"/>
</dbReference>
<dbReference type="SMART" id="SM00257">
    <property type="entry name" value="LysM"/>
    <property type="match status" value="1"/>
</dbReference>
<name>A0A2Z5QYP5_9MICC</name>
<dbReference type="AlphaFoldDB" id="A0A2Z5QYP5"/>
<evidence type="ECO:0000313" key="3">
    <source>
        <dbReference type="EMBL" id="BAV87588.1"/>
    </source>
</evidence>
<accession>A0A2Z5QYP5</accession>
<feature type="compositionally biased region" description="Polar residues" evidence="1">
    <location>
        <begin position="51"/>
        <end position="73"/>
    </location>
</feature>
<keyword evidence="4" id="KW-1185">Reference proteome</keyword>
<feature type="region of interest" description="Disordered" evidence="1">
    <location>
        <begin position="1"/>
        <end position="73"/>
    </location>
</feature>
<dbReference type="RefSeq" id="WP_037233172.1">
    <property type="nucleotide sequence ID" value="NZ_CBDEQU010000006.1"/>
</dbReference>
<evidence type="ECO:0000256" key="1">
    <source>
        <dbReference type="SAM" id="MobiDB-lite"/>
    </source>
</evidence>
<dbReference type="Gene3D" id="3.10.350.10">
    <property type="entry name" value="LysM domain"/>
    <property type="match status" value="1"/>
</dbReference>
<dbReference type="Proteomes" id="UP000250241">
    <property type="component" value="Chromosome"/>
</dbReference>
<dbReference type="GeneID" id="93861212"/>
<dbReference type="Pfam" id="PF01476">
    <property type="entry name" value="LysM"/>
    <property type="match status" value="1"/>
</dbReference>
<feature type="transmembrane region" description="Helical" evidence="2">
    <location>
        <begin position="91"/>
        <end position="115"/>
    </location>
</feature>
<feature type="compositionally biased region" description="Basic and acidic residues" evidence="1">
    <location>
        <begin position="30"/>
        <end position="41"/>
    </location>
</feature>
<organism evidence="3 4">
    <name type="scientific">Rothia aeria</name>
    <dbReference type="NCBI Taxonomy" id="172042"/>
    <lineage>
        <taxon>Bacteria</taxon>
        <taxon>Bacillati</taxon>
        <taxon>Actinomycetota</taxon>
        <taxon>Actinomycetes</taxon>
        <taxon>Micrococcales</taxon>
        <taxon>Micrococcaceae</taxon>
        <taxon>Rothia</taxon>
    </lineage>
</organism>
<keyword evidence="2" id="KW-0472">Membrane</keyword>
<dbReference type="InterPro" id="IPR018392">
    <property type="entry name" value="LysM"/>
</dbReference>
<dbReference type="InterPro" id="IPR036779">
    <property type="entry name" value="LysM_dom_sf"/>
</dbReference>